<dbReference type="SUPFAM" id="SSF56219">
    <property type="entry name" value="DNase I-like"/>
    <property type="match status" value="1"/>
</dbReference>
<dbReference type="Pfam" id="PF14392">
    <property type="entry name" value="zf-CCHC_4"/>
    <property type="match status" value="1"/>
</dbReference>
<evidence type="ECO:0000256" key="2">
    <source>
        <dbReference type="SAM" id="MobiDB-lite"/>
    </source>
</evidence>
<dbReference type="AlphaFoldDB" id="A0A2N9G189"/>
<dbReference type="InterPro" id="IPR025836">
    <property type="entry name" value="Zn_knuckle_CX2CX4HX4C"/>
</dbReference>
<dbReference type="PANTHER" id="PTHR33710:SF62">
    <property type="entry name" value="DUF4283 DOMAIN PROTEIN"/>
    <property type="match status" value="1"/>
</dbReference>
<sequence>MAEELEDLCRRLNLSEHEMQHTRLRKEKVVQSKLEAQNSLLFKLLTTCPFNGEALKGDMKPDEVSFKYAAFWIRIFNLPIKSMVKEVGEDIERAIGQHIEVDVLENGLAWGHYLRIRVNIDITKPLLRGKILVFDEGAPFWVDFRYEHLPIFCYRCGVLGHGMNECLYGRRSGESFTVNSDMYGQWLRAVPVRQRRFRESFPSDGEGDSRGGSVHRSGRREAEVHFAVDHPSRKARECVEAGVGVEKISEVGVLAKNPMGIHQGVPTFGLHKIQNVGPSHLSQHVGEVGSSKYSDKIDLKLGEDISPVTLSGGDLSGIQVEDMVFNVSHDHANESYVHGHRRAGVSHRFKWKKMVRAQMSTPRATVLVGQSSKLGKRSFAEVVEDNEDGSAEPSSKKGYGGGLALLWDSSLSIHVRSFSSHHFDAEVFLSNGLGWRLTGFYGHPEAALRARSWALLRRLHEGQDMPWVVLGDFNEITSLDEQWGRLDHNLVQMAAFRDVLIDCSLQDLGFFGPPFTWSNRRRDNALVRVRLDRGVANAGRLQLFPLMRVNHVVISSSDHLGLLFDMESIANGFGGQGRRRRPFRFNHSWVREVGCEEKIVKAWTLPQYGTAMYRVAKQVKACRVALLPATVDEVVSLVEQKVSPDMNDAMLAPFMVEEVKAALFQMNPSKAPGPDAPRVEGAVIPSWSGGANQGCDTGYSNLCDECFQVPCGFMCGNMFTGKSVLVGSKEVETFATSGVFGVQGLKAKYFPHSSVLEAVVPHNASFMWRSICESVVVLNSGLRWRVGTGSKIRIWKDAWLPGSTSNRVVSPPRVLDENATVDSFINWDSMCWNLDLIRQLFLVDVVLVIG</sequence>
<protein>
    <recommendedName>
        <fullName evidence="3">CCHC-type domain-containing protein</fullName>
    </recommendedName>
</protein>
<feature type="domain" description="CCHC-type" evidence="3">
    <location>
        <begin position="153"/>
        <end position="166"/>
    </location>
</feature>
<dbReference type="Gene3D" id="3.60.10.10">
    <property type="entry name" value="Endonuclease/exonuclease/phosphatase"/>
    <property type="match status" value="1"/>
</dbReference>
<dbReference type="PANTHER" id="PTHR33710">
    <property type="entry name" value="BNAC02G09200D PROTEIN"/>
    <property type="match status" value="1"/>
</dbReference>
<dbReference type="Pfam" id="PF03372">
    <property type="entry name" value="Exo_endo_phos"/>
    <property type="match status" value="1"/>
</dbReference>
<gene>
    <name evidence="4" type="ORF">FSB_LOCUS20803</name>
</gene>
<dbReference type="GO" id="GO:0003824">
    <property type="term" value="F:catalytic activity"/>
    <property type="evidence" value="ECO:0007669"/>
    <property type="project" value="InterPro"/>
</dbReference>
<dbReference type="InterPro" id="IPR036691">
    <property type="entry name" value="Endo/exonu/phosph_ase_sf"/>
</dbReference>
<reference evidence="4" key="1">
    <citation type="submission" date="2018-02" db="EMBL/GenBank/DDBJ databases">
        <authorList>
            <person name="Cohen D.B."/>
            <person name="Kent A.D."/>
        </authorList>
    </citation>
    <scope>NUCLEOTIDE SEQUENCE</scope>
</reference>
<keyword evidence="1" id="KW-0863">Zinc-finger</keyword>
<evidence type="ECO:0000313" key="4">
    <source>
        <dbReference type="EMBL" id="SPC92921.1"/>
    </source>
</evidence>
<dbReference type="GO" id="GO:0003676">
    <property type="term" value="F:nucleic acid binding"/>
    <property type="evidence" value="ECO:0007669"/>
    <property type="project" value="InterPro"/>
</dbReference>
<proteinExistence type="predicted"/>
<dbReference type="InterPro" id="IPR001878">
    <property type="entry name" value="Znf_CCHC"/>
</dbReference>
<keyword evidence="1" id="KW-0479">Metal-binding</keyword>
<dbReference type="InterPro" id="IPR005135">
    <property type="entry name" value="Endo/exonuclease/phosphatase"/>
</dbReference>
<feature type="region of interest" description="Disordered" evidence="2">
    <location>
        <begin position="198"/>
        <end position="218"/>
    </location>
</feature>
<organism evidence="4">
    <name type="scientific">Fagus sylvatica</name>
    <name type="common">Beechnut</name>
    <dbReference type="NCBI Taxonomy" id="28930"/>
    <lineage>
        <taxon>Eukaryota</taxon>
        <taxon>Viridiplantae</taxon>
        <taxon>Streptophyta</taxon>
        <taxon>Embryophyta</taxon>
        <taxon>Tracheophyta</taxon>
        <taxon>Spermatophyta</taxon>
        <taxon>Magnoliopsida</taxon>
        <taxon>eudicotyledons</taxon>
        <taxon>Gunneridae</taxon>
        <taxon>Pentapetalae</taxon>
        <taxon>rosids</taxon>
        <taxon>fabids</taxon>
        <taxon>Fagales</taxon>
        <taxon>Fagaceae</taxon>
        <taxon>Fagus</taxon>
    </lineage>
</organism>
<evidence type="ECO:0000256" key="1">
    <source>
        <dbReference type="PROSITE-ProRule" id="PRU00047"/>
    </source>
</evidence>
<dbReference type="PROSITE" id="PS50158">
    <property type="entry name" value="ZF_CCHC"/>
    <property type="match status" value="1"/>
</dbReference>
<dbReference type="EMBL" id="OIVN01001345">
    <property type="protein sequence ID" value="SPC92921.1"/>
    <property type="molecule type" value="Genomic_DNA"/>
</dbReference>
<accession>A0A2N9G189</accession>
<keyword evidence="1" id="KW-0862">Zinc</keyword>
<dbReference type="GO" id="GO:0008270">
    <property type="term" value="F:zinc ion binding"/>
    <property type="evidence" value="ECO:0007669"/>
    <property type="project" value="UniProtKB-KW"/>
</dbReference>
<evidence type="ECO:0000259" key="3">
    <source>
        <dbReference type="PROSITE" id="PS50158"/>
    </source>
</evidence>
<name>A0A2N9G189_FAGSY</name>